<reference evidence="2 3" key="1">
    <citation type="journal article" date="2015" name="Genome Announc.">
        <title>Expanding the biotechnology potential of lactobacilli through comparative genomics of 213 strains and associated genera.</title>
        <authorList>
            <person name="Sun Z."/>
            <person name="Harris H.M."/>
            <person name="McCann A."/>
            <person name="Guo C."/>
            <person name="Argimon S."/>
            <person name="Zhang W."/>
            <person name="Yang X."/>
            <person name="Jeffery I.B."/>
            <person name="Cooney J.C."/>
            <person name="Kagawa T.F."/>
            <person name="Liu W."/>
            <person name="Song Y."/>
            <person name="Salvetti E."/>
            <person name="Wrobel A."/>
            <person name="Rasinkangas P."/>
            <person name="Parkhill J."/>
            <person name="Rea M.C."/>
            <person name="O'Sullivan O."/>
            <person name="Ritari J."/>
            <person name="Douillard F.P."/>
            <person name="Paul Ross R."/>
            <person name="Yang R."/>
            <person name="Briner A.E."/>
            <person name="Felis G.E."/>
            <person name="de Vos W.M."/>
            <person name="Barrangou R."/>
            <person name="Klaenhammer T.R."/>
            <person name="Caufield P.W."/>
            <person name="Cui Y."/>
            <person name="Zhang H."/>
            <person name="O'Toole P.W."/>
        </authorList>
    </citation>
    <scope>NUCLEOTIDE SEQUENCE [LARGE SCALE GENOMIC DNA]</scope>
    <source>
        <strain evidence="2 3">DSM 20534</strain>
    </source>
</reference>
<dbReference type="PANTHER" id="PTHR32502:SF26">
    <property type="entry name" value="PHOSPHOTRANSFERASE SYSTEM SUGAR-SPECIFIC EIID COMPONENT"/>
    <property type="match status" value="1"/>
</dbReference>
<dbReference type="InterPro" id="IPR050303">
    <property type="entry name" value="GatZ_KbaZ_carbometab"/>
</dbReference>
<dbReference type="AlphaFoldDB" id="A0A0R1GUV5"/>
<dbReference type="GO" id="GO:0005886">
    <property type="term" value="C:plasma membrane"/>
    <property type="evidence" value="ECO:0007669"/>
    <property type="project" value="TreeGrafter"/>
</dbReference>
<proteinExistence type="predicted"/>
<sequence>MTEKNNNVEFNHITKKDKKSIFIRSYLGLQLGWNYERMQGLGYAYSVMPALKRLYKDDPDKMKQALTLETGFFNTTPQMAHLIIGADVALQDQLGMNDQSEKAIAGLKTGLMGPFAGVGDTIFVAIYNAIIFSITAYMAMSNQPLGLLIPIIGCAVIAYVRWRLFGFGLEQGQKLASAFGNRMAIFTEGASILGLTVVGAMIPAVINYSVDITYKVGKVTMSVQEMLDKILPALIPLSIALFSYWILGRKRMNSTRLIFVLILLGMLLGNLQAIATWIGSIA</sequence>
<protein>
    <submittedName>
        <fullName evidence="2">PTS system transporter subunit IID</fullName>
    </submittedName>
</protein>
<feature type="transmembrane region" description="Helical" evidence="1">
    <location>
        <begin position="183"/>
        <end position="210"/>
    </location>
</feature>
<dbReference type="Pfam" id="PF03613">
    <property type="entry name" value="EIID-AGA"/>
    <property type="match status" value="1"/>
</dbReference>
<evidence type="ECO:0000313" key="3">
    <source>
        <dbReference type="Proteomes" id="UP000050909"/>
    </source>
</evidence>
<dbReference type="InterPro" id="IPR004704">
    <property type="entry name" value="PTS_IID_man"/>
</dbReference>
<keyword evidence="1" id="KW-1133">Transmembrane helix</keyword>
<dbReference type="EMBL" id="AZCV01000003">
    <property type="protein sequence ID" value="KRK37742.1"/>
    <property type="molecule type" value="Genomic_DNA"/>
</dbReference>
<comment type="caution">
    <text evidence="2">The sequence shown here is derived from an EMBL/GenBank/DDBJ whole genome shotgun (WGS) entry which is preliminary data.</text>
</comment>
<feature type="transmembrane region" description="Helical" evidence="1">
    <location>
        <begin position="230"/>
        <end position="247"/>
    </location>
</feature>
<feature type="transmembrane region" description="Helical" evidence="1">
    <location>
        <begin position="115"/>
        <end position="139"/>
    </location>
</feature>
<gene>
    <name evidence="2" type="ORF">FC62_GL001072</name>
</gene>
<evidence type="ECO:0000256" key="1">
    <source>
        <dbReference type="SAM" id="Phobius"/>
    </source>
</evidence>
<name>A0A0R1GUV5_9LACO</name>
<dbReference type="GO" id="GO:0009401">
    <property type="term" value="P:phosphoenolpyruvate-dependent sugar phosphotransferase system"/>
    <property type="evidence" value="ECO:0007669"/>
    <property type="project" value="InterPro"/>
</dbReference>
<evidence type="ECO:0000313" key="2">
    <source>
        <dbReference type="EMBL" id="KRK37742.1"/>
    </source>
</evidence>
<dbReference type="RefSeq" id="WP_054745690.1">
    <property type="nucleotide sequence ID" value="NZ_AZCV01000003.1"/>
</dbReference>
<feature type="transmembrane region" description="Helical" evidence="1">
    <location>
        <begin position="259"/>
        <end position="279"/>
    </location>
</feature>
<accession>A0A0R1GUV5</accession>
<keyword evidence="3" id="KW-1185">Reference proteome</keyword>
<dbReference type="PANTHER" id="PTHR32502">
    <property type="entry name" value="N-ACETYLGALACTOSAMINE PERMEASE II COMPONENT-RELATED"/>
    <property type="match status" value="1"/>
</dbReference>
<feature type="transmembrane region" description="Helical" evidence="1">
    <location>
        <begin position="145"/>
        <end position="162"/>
    </location>
</feature>
<dbReference type="PATRIC" id="fig|1423722.3.peg.1094"/>
<organism evidence="2 3">
    <name type="scientific">Amylolactobacillus amylotrophicus DSM 20534</name>
    <dbReference type="NCBI Taxonomy" id="1423722"/>
    <lineage>
        <taxon>Bacteria</taxon>
        <taxon>Bacillati</taxon>
        <taxon>Bacillota</taxon>
        <taxon>Bacilli</taxon>
        <taxon>Lactobacillales</taxon>
        <taxon>Lactobacillaceae</taxon>
        <taxon>Amylolactobacillus</taxon>
    </lineage>
</organism>
<dbReference type="PROSITE" id="PS51108">
    <property type="entry name" value="PTS_EIID"/>
    <property type="match status" value="1"/>
</dbReference>
<keyword evidence="1" id="KW-0812">Transmembrane</keyword>
<keyword evidence="1" id="KW-0472">Membrane</keyword>
<dbReference type="Proteomes" id="UP000050909">
    <property type="component" value="Unassembled WGS sequence"/>
</dbReference>